<sequence>METQTTLSEDIDQFTPHRPADHNECTGMILPVRDALDILSGKWKLPIIIALSFGTKRFGQIAKEIPNITDKMLSKELRELEMNDLVKRTVHDSYPVVIDYSMTPYGQSLEKVINELRLWGTQHRKRILSKE</sequence>
<gene>
    <name evidence="5" type="ORF">SAMN05216167_11645</name>
</gene>
<dbReference type="STRING" id="662367.SAMN05216167_11645"/>
<dbReference type="PANTHER" id="PTHR33204:SF29">
    <property type="entry name" value="TRANSCRIPTIONAL REGULATOR"/>
    <property type="match status" value="1"/>
</dbReference>
<feature type="domain" description="HTH hxlR-type" evidence="4">
    <location>
        <begin position="25"/>
        <end position="128"/>
    </location>
</feature>
<evidence type="ECO:0000259" key="4">
    <source>
        <dbReference type="PROSITE" id="PS51118"/>
    </source>
</evidence>
<evidence type="ECO:0000313" key="5">
    <source>
        <dbReference type="EMBL" id="SFE61073.1"/>
    </source>
</evidence>
<dbReference type="AlphaFoldDB" id="A0A1I2C022"/>
<dbReference type="Gene3D" id="1.10.10.10">
    <property type="entry name" value="Winged helix-like DNA-binding domain superfamily/Winged helix DNA-binding domain"/>
    <property type="match status" value="1"/>
</dbReference>
<accession>A0A1I2C022</accession>
<name>A0A1I2C022_9BACT</name>
<keyword evidence="2" id="KW-0238">DNA-binding</keyword>
<dbReference type="OrthoDB" id="769662at2"/>
<dbReference type="Pfam" id="PF01638">
    <property type="entry name" value="HxlR"/>
    <property type="match status" value="1"/>
</dbReference>
<evidence type="ECO:0000256" key="1">
    <source>
        <dbReference type="ARBA" id="ARBA00023015"/>
    </source>
</evidence>
<dbReference type="PANTHER" id="PTHR33204">
    <property type="entry name" value="TRANSCRIPTIONAL REGULATOR, MARR FAMILY"/>
    <property type="match status" value="1"/>
</dbReference>
<keyword evidence="1" id="KW-0805">Transcription regulation</keyword>
<evidence type="ECO:0000256" key="2">
    <source>
        <dbReference type="ARBA" id="ARBA00023125"/>
    </source>
</evidence>
<evidence type="ECO:0000256" key="3">
    <source>
        <dbReference type="ARBA" id="ARBA00023163"/>
    </source>
</evidence>
<protein>
    <submittedName>
        <fullName evidence="5">Transcriptional regulator, HxlR family</fullName>
    </submittedName>
</protein>
<dbReference type="PROSITE" id="PS51118">
    <property type="entry name" value="HTH_HXLR"/>
    <property type="match status" value="1"/>
</dbReference>
<dbReference type="RefSeq" id="WP_093832133.1">
    <property type="nucleotide sequence ID" value="NZ_FOLQ01000016.1"/>
</dbReference>
<dbReference type="InterPro" id="IPR002577">
    <property type="entry name" value="HTH_HxlR"/>
</dbReference>
<reference evidence="5 6" key="1">
    <citation type="submission" date="2016-10" db="EMBL/GenBank/DDBJ databases">
        <authorList>
            <person name="de Groot N.N."/>
        </authorList>
    </citation>
    <scope>NUCLEOTIDE SEQUENCE [LARGE SCALE GENOMIC DNA]</scope>
    <source>
        <strain evidence="5 6">DSM 26130</strain>
    </source>
</reference>
<dbReference type="Proteomes" id="UP000198598">
    <property type="component" value="Unassembled WGS sequence"/>
</dbReference>
<dbReference type="GO" id="GO:0003677">
    <property type="term" value="F:DNA binding"/>
    <property type="evidence" value="ECO:0007669"/>
    <property type="project" value="UniProtKB-KW"/>
</dbReference>
<evidence type="ECO:0000313" key="6">
    <source>
        <dbReference type="Proteomes" id="UP000198598"/>
    </source>
</evidence>
<organism evidence="5 6">
    <name type="scientific">Spirosoma endophyticum</name>
    <dbReference type="NCBI Taxonomy" id="662367"/>
    <lineage>
        <taxon>Bacteria</taxon>
        <taxon>Pseudomonadati</taxon>
        <taxon>Bacteroidota</taxon>
        <taxon>Cytophagia</taxon>
        <taxon>Cytophagales</taxon>
        <taxon>Cytophagaceae</taxon>
        <taxon>Spirosoma</taxon>
    </lineage>
</organism>
<keyword evidence="6" id="KW-1185">Reference proteome</keyword>
<keyword evidence="3" id="KW-0804">Transcription</keyword>
<proteinExistence type="predicted"/>
<dbReference type="EMBL" id="FOLQ01000016">
    <property type="protein sequence ID" value="SFE61073.1"/>
    <property type="molecule type" value="Genomic_DNA"/>
</dbReference>
<dbReference type="InterPro" id="IPR036390">
    <property type="entry name" value="WH_DNA-bd_sf"/>
</dbReference>
<dbReference type="InterPro" id="IPR036388">
    <property type="entry name" value="WH-like_DNA-bd_sf"/>
</dbReference>
<dbReference type="SUPFAM" id="SSF46785">
    <property type="entry name" value="Winged helix' DNA-binding domain"/>
    <property type="match status" value="1"/>
</dbReference>